<dbReference type="Proteomes" id="UP000012073">
    <property type="component" value="Unassembled WGS sequence"/>
</dbReference>
<dbReference type="RefSeq" id="XP_005710594.1">
    <property type="nucleotide sequence ID" value="XM_005710537.1"/>
</dbReference>
<evidence type="ECO:0000313" key="1">
    <source>
        <dbReference type="EMBL" id="CDF40300.1"/>
    </source>
</evidence>
<proteinExistence type="predicted"/>
<organism evidence="1 2">
    <name type="scientific">Chondrus crispus</name>
    <name type="common">Carrageen Irish moss</name>
    <name type="synonym">Polymorpha crispa</name>
    <dbReference type="NCBI Taxonomy" id="2769"/>
    <lineage>
        <taxon>Eukaryota</taxon>
        <taxon>Rhodophyta</taxon>
        <taxon>Florideophyceae</taxon>
        <taxon>Rhodymeniophycidae</taxon>
        <taxon>Gigartinales</taxon>
        <taxon>Gigartinaceae</taxon>
        <taxon>Chondrus</taxon>
    </lineage>
</organism>
<dbReference type="Gramene" id="CDF40300">
    <property type="protein sequence ID" value="CDF40300"/>
    <property type="gene ID" value="CHC_T00007120001"/>
</dbReference>
<name>R7QSD3_CHOCR</name>
<dbReference type="GeneID" id="17318342"/>
<dbReference type="EMBL" id="HG002154">
    <property type="protein sequence ID" value="CDF40300.1"/>
    <property type="molecule type" value="Genomic_DNA"/>
</dbReference>
<gene>
    <name evidence="1" type="ORF">CHC_T00007120001</name>
</gene>
<reference evidence="2" key="1">
    <citation type="journal article" date="2013" name="Proc. Natl. Acad. Sci. U.S.A.">
        <title>Genome structure and metabolic features in the red seaweed Chondrus crispus shed light on evolution of the Archaeplastida.</title>
        <authorList>
            <person name="Collen J."/>
            <person name="Porcel B."/>
            <person name="Carre W."/>
            <person name="Ball S.G."/>
            <person name="Chaparro C."/>
            <person name="Tonon T."/>
            <person name="Barbeyron T."/>
            <person name="Michel G."/>
            <person name="Noel B."/>
            <person name="Valentin K."/>
            <person name="Elias M."/>
            <person name="Artiguenave F."/>
            <person name="Arun A."/>
            <person name="Aury J.M."/>
            <person name="Barbosa-Neto J.F."/>
            <person name="Bothwell J.H."/>
            <person name="Bouget F.Y."/>
            <person name="Brillet L."/>
            <person name="Cabello-Hurtado F."/>
            <person name="Capella-Gutierrez S."/>
            <person name="Charrier B."/>
            <person name="Cladiere L."/>
            <person name="Cock J.M."/>
            <person name="Coelho S.M."/>
            <person name="Colleoni C."/>
            <person name="Czjzek M."/>
            <person name="Da Silva C."/>
            <person name="Delage L."/>
            <person name="Denoeud F."/>
            <person name="Deschamps P."/>
            <person name="Dittami S.M."/>
            <person name="Gabaldon T."/>
            <person name="Gachon C.M."/>
            <person name="Groisillier A."/>
            <person name="Herve C."/>
            <person name="Jabbari K."/>
            <person name="Katinka M."/>
            <person name="Kloareg B."/>
            <person name="Kowalczyk N."/>
            <person name="Labadie K."/>
            <person name="Leblanc C."/>
            <person name="Lopez P.J."/>
            <person name="McLachlan D.H."/>
            <person name="Meslet-Cladiere L."/>
            <person name="Moustafa A."/>
            <person name="Nehr Z."/>
            <person name="Nyvall Collen P."/>
            <person name="Panaud O."/>
            <person name="Partensky F."/>
            <person name="Poulain J."/>
            <person name="Rensing S.A."/>
            <person name="Rousvoal S."/>
            <person name="Samson G."/>
            <person name="Symeonidi A."/>
            <person name="Weissenbach J."/>
            <person name="Zambounis A."/>
            <person name="Wincker P."/>
            <person name="Boyen C."/>
        </authorList>
    </citation>
    <scope>NUCLEOTIDE SEQUENCE [LARGE SCALE GENOMIC DNA]</scope>
    <source>
        <strain evidence="2">cv. Stackhouse</strain>
    </source>
</reference>
<dbReference type="AlphaFoldDB" id="R7QSD3"/>
<dbReference type="KEGG" id="ccp:CHC_T00007120001"/>
<protein>
    <submittedName>
        <fullName evidence="1">Uncharacterized protein</fullName>
    </submittedName>
</protein>
<keyword evidence="2" id="KW-1185">Reference proteome</keyword>
<evidence type="ECO:0000313" key="2">
    <source>
        <dbReference type="Proteomes" id="UP000012073"/>
    </source>
</evidence>
<sequence>MCMVEVWYADNIRRARVSEDVEKVGRSHGGFGAGLLRLDVVAVADEASVVPRVDEGLVLDIVIVKKVIPDLKAIKHGINVFIVPLATVEKVIMGII</sequence>
<accession>R7QSD3</accession>